<keyword evidence="4" id="KW-1185">Reference proteome</keyword>
<evidence type="ECO:0000313" key="5">
    <source>
        <dbReference type="WBParaSite" id="ECPE_0000767501-mRNA-1"/>
    </source>
</evidence>
<accession>A0A183AL24</accession>
<proteinExistence type="predicted"/>
<dbReference type="GO" id="GO:0005634">
    <property type="term" value="C:nucleus"/>
    <property type="evidence" value="ECO:0007669"/>
    <property type="project" value="UniProtKB-SubCell"/>
</dbReference>
<dbReference type="AlphaFoldDB" id="A0A183AL24"/>
<name>A0A183AL24_9TREM</name>
<dbReference type="OrthoDB" id="429427at2759"/>
<dbReference type="Proteomes" id="UP000272942">
    <property type="component" value="Unassembled WGS sequence"/>
</dbReference>
<keyword evidence="2" id="KW-0539">Nucleus</keyword>
<evidence type="ECO:0000256" key="1">
    <source>
        <dbReference type="ARBA" id="ARBA00004123"/>
    </source>
</evidence>
<protein>
    <submittedName>
        <fullName evidence="5">Bestrophin homolog</fullName>
    </submittedName>
</protein>
<dbReference type="EMBL" id="UZAN01044897">
    <property type="protein sequence ID" value="VDP81692.1"/>
    <property type="molecule type" value="Genomic_DNA"/>
</dbReference>
<dbReference type="GO" id="GO:0003677">
    <property type="term" value="F:DNA binding"/>
    <property type="evidence" value="ECO:0007669"/>
    <property type="project" value="InterPro"/>
</dbReference>
<sequence length="170" mass="18607">MEPASLMQNRQGSAYQFFDRQFRVGMKLLKNILLWHNLISDEALQHVSLTCLVNRYLLVGLASSLSVLTPTSGGSQPSSDEGKNAPPGGADQVAATYQYVCDRLSEIVDLIPHDWLANANPVKVERSCEETQKLNPLIADPLAQLKRFLAQLLDRCINGSGQLGGATAER</sequence>
<organism evidence="5">
    <name type="scientific">Echinostoma caproni</name>
    <dbReference type="NCBI Taxonomy" id="27848"/>
    <lineage>
        <taxon>Eukaryota</taxon>
        <taxon>Metazoa</taxon>
        <taxon>Spiralia</taxon>
        <taxon>Lophotrochozoa</taxon>
        <taxon>Platyhelminthes</taxon>
        <taxon>Trematoda</taxon>
        <taxon>Digenea</taxon>
        <taxon>Plagiorchiida</taxon>
        <taxon>Echinostomata</taxon>
        <taxon>Echinostomatoidea</taxon>
        <taxon>Echinostomatidae</taxon>
        <taxon>Echinostoma</taxon>
    </lineage>
</organism>
<reference evidence="3 4" key="2">
    <citation type="submission" date="2018-11" db="EMBL/GenBank/DDBJ databases">
        <authorList>
            <consortium name="Pathogen Informatics"/>
        </authorList>
    </citation>
    <scope>NUCLEOTIDE SEQUENCE [LARGE SCALE GENOMIC DNA]</scope>
    <source>
        <strain evidence="3 4">Egypt</strain>
    </source>
</reference>
<evidence type="ECO:0000313" key="4">
    <source>
        <dbReference type="Proteomes" id="UP000272942"/>
    </source>
</evidence>
<dbReference type="InterPro" id="IPR012890">
    <property type="entry name" value="GCFC2-like"/>
</dbReference>
<dbReference type="PANTHER" id="PTHR12214">
    <property type="entry name" value="GC-RICH SEQUENCE DNA-BINDING FACTOR"/>
    <property type="match status" value="1"/>
</dbReference>
<dbReference type="GO" id="GO:0000398">
    <property type="term" value="P:mRNA splicing, via spliceosome"/>
    <property type="evidence" value="ECO:0007669"/>
    <property type="project" value="InterPro"/>
</dbReference>
<comment type="subcellular location">
    <subcellularLocation>
        <location evidence="1">Nucleus</location>
    </subcellularLocation>
</comment>
<evidence type="ECO:0000313" key="3">
    <source>
        <dbReference type="EMBL" id="VDP81692.1"/>
    </source>
</evidence>
<dbReference type="WBParaSite" id="ECPE_0000767501-mRNA-1">
    <property type="protein sequence ID" value="ECPE_0000767501-mRNA-1"/>
    <property type="gene ID" value="ECPE_0000767501"/>
</dbReference>
<gene>
    <name evidence="3" type="ORF">ECPE_LOCUS7659</name>
</gene>
<reference evidence="5" key="1">
    <citation type="submission" date="2016-06" db="UniProtKB">
        <authorList>
            <consortium name="WormBaseParasite"/>
        </authorList>
    </citation>
    <scope>IDENTIFICATION</scope>
</reference>
<evidence type="ECO:0000256" key="2">
    <source>
        <dbReference type="ARBA" id="ARBA00023242"/>
    </source>
</evidence>
<dbReference type="PANTHER" id="PTHR12214:SF0">
    <property type="entry name" value="LD29489P"/>
    <property type="match status" value="1"/>
</dbReference>